<protein>
    <submittedName>
        <fullName evidence="4">Saccharopine dehydrogenase NADP-binding domain-containing protein</fullName>
    </submittedName>
</protein>
<dbReference type="Gene3D" id="3.40.50.720">
    <property type="entry name" value="NAD(P)-binding Rossmann-like Domain"/>
    <property type="match status" value="1"/>
</dbReference>
<evidence type="ECO:0000313" key="5">
    <source>
        <dbReference type="Proteomes" id="UP000736328"/>
    </source>
</evidence>
<evidence type="ECO:0000259" key="3">
    <source>
        <dbReference type="Pfam" id="PF16653"/>
    </source>
</evidence>
<feature type="domain" description="Saccharopine dehydrogenase-like C-terminal" evidence="3">
    <location>
        <begin position="137"/>
        <end position="383"/>
    </location>
</feature>
<evidence type="ECO:0000259" key="2">
    <source>
        <dbReference type="Pfam" id="PF03435"/>
    </source>
</evidence>
<dbReference type="InterPro" id="IPR005097">
    <property type="entry name" value="Sacchrp_dh_NADP-bd"/>
</dbReference>
<dbReference type="Pfam" id="PF03435">
    <property type="entry name" value="Sacchrp_dh_NADP"/>
    <property type="match status" value="1"/>
</dbReference>
<evidence type="ECO:0000313" key="4">
    <source>
        <dbReference type="EMBL" id="MBI4726049.1"/>
    </source>
</evidence>
<dbReference type="PANTHER" id="PTHR11133">
    <property type="entry name" value="SACCHAROPINE DEHYDROGENASE"/>
    <property type="match status" value="1"/>
</dbReference>
<sequence length="392" mass="42601">MKYKYIVLGAGRQGVAIAYDLAKFCQARSVILADYDLKLAKQGAARVNKLVKHGIAKAAKAVKADAGDQSALKKLFAGTDCVVSAVPYHYNYDVAKAAVEAGANFCDLGGNTGVVLKELSLHKKAKAKGITIVPDTGLMPGMGNTFAAYFINKLDKVGEIHLRCGGLPQKPKPPLNYKLVFSVEGLINEYFGEAYIVKNGKVAKVPAFDGLEALEFPKPVGRCEAFVTSGGTSTAPWTFAGQVKEYDYKTVRYPGHHQKIKTLLELGFFDQAPLDVKGQRVIPRHLSQALITKAIDFPRDKDLIVLRVTALGKLNGQKVEARIDIVDFHDDQTGFTAMERTTGFPAAIVAHHLAQGLAPRGAVPLEKAIDPVLFIKDFKKRGIPVKETLRKI</sequence>
<organism evidence="4 5">
    <name type="scientific">candidate division TA06 bacterium</name>
    <dbReference type="NCBI Taxonomy" id="2250710"/>
    <lineage>
        <taxon>Bacteria</taxon>
        <taxon>Bacteria division TA06</taxon>
    </lineage>
</organism>
<dbReference type="Pfam" id="PF16653">
    <property type="entry name" value="Sacchrp_dh_C"/>
    <property type="match status" value="1"/>
</dbReference>
<dbReference type="SUPFAM" id="SSF51735">
    <property type="entry name" value="NAD(P)-binding Rossmann-fold domains"/>
    <property type="match status" value="1"/>
</dbReference>
<dbReference type="Gene3D" id="3.30.360.10">
    <property type="entry name" value="Dihydrodipicolinate Reductase, domain 2"/>
    <property type="match status" value="1"/>
</dbReference>
<dbReference type="InterPro" id="IPR032095">
    <property type="entry name" value="Sacchrp_dh-like_C"/>
</dbReference>
<evidence type="ECO:0000256" key="1">
    <source>
        <dbReference type="ARBA" id="ARBA00023002"/>
    </source>
</evidence>
<dbReference type="EMBL" id="JACQXR010000027">
    <property type="protein sequence ID" value="MBI4726049.1"/>
    <property type="molecule type" value="Genomic_DNA"/>
</dbReference>
<keyword evidence="1" id="KW-0560">Oxidoreductase</keyword>
<dbReference type="InterPro" id="IPR051168">
    <property type="entry name" value="AASS"/>
</dbReference>
<feature type="domain" description="Saccharopine dehydrogenase NADP binding" evidence="2">
    <location>
        <begin position="6"/>
        <end position="133"/>
    </location>
</feature>
<proteinExistence type="predicted"/>
<dbReference type="Proteomes" id="UP000736328">
    <property type="component" value="Unassembled WGS sequence"/>
</dbReference>
<comment type="caution">
    <text evidence="4">The sequence shown here is derived from an EMBL/GenBank/DDBJ whole genome shotgun (WGS) entry which is preliminary data.</text>
</comment>
<dbReference type="InterPro" id="IPR036291">
    <property type="entry name" value="NAD(P)-bd_dom_sf"/>
</dbReference>
<gene>
    <name evidence="4" type="ORF">HY768_02290</name>
</gene>
<accession>A0A933MIW2</accession>
<dbReference type="PANTHER" id="PTHR11133:SF22">
    <property type="entry name" value="ALPHA-AMINOADIPIC SEMIALDEHYDE SYNTHASE, MITOCHONDRIAL"/>
    <property type="match status" value="1"/>
</dbReference>
<dbReference type="GO" id="GO:0016491">
    <property type="term" value="F:oxidoreductase activity"/>
    <property type="evidence" value="ECO:0007669"/>
    <property type="project" value="UniProtKB-KW"/>
</dbReference>
<name>A0A933MIW2_UNCT6</name>
<dbReference type="SUPFAM" id="SSF55347">
    <property type="entry name" value="Glyceraldehyde-3-phosphate dehydrogenase-like, C-terminal domain"/>
    <property type="match status" value="1"/>
</dbReference>
<reference evidence="4" key="1">
    <citation type="submission" date="2020-07" db="EMBL/GenBank/DDBJ databases">
        <title>Huge and variable diversity of episymbiotic CPR bacteria and DPANN archaea in groundwater ecosystems.</title>
        <authorList>
            <person name="He C.Y."/>
            <person name="Keren R."/>
            <person name="Whittaker M."/>
            <person name="Farag I.F."/>
            <person name="Doudna J."/>
            <person name="Cate J.H.D."/>
            <person name="Banfield J.F."/>
        </authorList>
    </citation>
    <scope>NUCLEOTIDE SEQUENCE</scope>
    <source>
        <strain evidence="4">NC_groundwater_1520_Pr4_B-0.1um_53_5</strain>
    </source>
</reference>
<dbReference type="AlphaFoldDB" id="A0A933MIW2"/>